<dbReference type="STRING" id="1480615.AWJ14_15960"/>
<dbReference type="SFLD" id="SFLDG01017">
    <property type="entry name" value="Polyprenyl_Transferase_Like"/>
    <property type="match status" value="1"/>
</dbReference>
<evidence type="ECO:0000256" key="7">
    <source>
        <dbReference type="ARBA" id="ARBA00069024"/>
    </source>
</evidence>
<keyword evidence="6" id="KW-0414">Isoprene biosynthesis</keyword>
<evidence type="ECO:0000256" key="4">
    <source>
        <dbReference type="ARBA" id="ARBA00022723"/>
    </source>
</evidence>
<dbReference type="GO" id="GO:0004659">
    <property type="term" value="F:prenyltransferase activity"/>
    <property type="evidence" value="ECO:0007669"/>
    <property type="project" value="InterPro"/>
</dbReference>
<dbReference type="EMBL" id="LQZT01000010">
    <property type="protein sequence ID" value="OCW58143.1"/>
    <property type="molecule type" value="Genomic_DNA"/>
</dbReference>
<gene>
    <name evidence="9" type="ORF">AWJ14_15960</name>
</gene>
<dbReference type="NCBIfam" id="NF045485">
    <property type="entry name" value="FPPsyn"/>
    <property type="match status" value="1"/>
</dbReference>
<evidence type="ECO:0000313" key="10">
    <source>
        <dbReference type="Proteomes" id="UP000094795"/>
    </source>
</evidence>
<comment type="cofactor">
    <cofactor evidence="1">
        <name>Mg(2+)</name>
        <dbReference type="ChEBI" id="CHEBI:18420"/>
    </cofactor>
</comment>
<name>A0A1C1YX60_9HYPH</name>
<accession>A0A1C1YX60</accession>
<dbReference type="OrthoDB" id="9805316at2"/>
<dbReference type="InterPro" id="IPR033749">
    <property type="entry name" value="Polyprenyl_synt_CS"/>
</dbReference>
<dbReference type="AlphaFoldDB" id="A0A1C1YX60"/>
<dbReference type="SUPFAM" id="SSF48576">
    <property type="entry name" value="Terpenoid synthases"/>
    <property type="match status" value="1"/>
</dbReference>
<keyword evidence="3 8" id="KW-0808">Transferase</keyword>
<dbReference type="InterPro" id="IPR000092">
    <property type="entry name" value="Polyprenyl_synt"/>
</dbReference>
<comment type="caution">
    <text evidence="9">The sequence shown here is derived from an EMBL/GenBank/DDBJ whole genome shotgun (WGS) entry which is preliminary data.</text>
</comment>
<dbReference type="PANTHER" id="PTHR43281">
    <property type="entry name" value="FARNESYL DIPHOSPHATE SYNTHASE"/>
    <property type="match status" value="1"/>
</dbReference>
<dbReference type="SFLD" id="SFLDS00005">
    <property type="entry name" value="Isoprenoid_Synthase_Type_I"/>
    <property type="match status" value="1"/>
</dbReference>
<dbReference type="GO" id="GO:0005737">
    <property type="term" value="C:cytoplasm"/>
    <property type="evidence" value="ECO:0007669"/>
    <property type="project" value="UniProtKB-ARBA"/>
</dbReference>
<evidence type="ECO:0000256" key="8">
    <source>
        <dbReference type="RuleBase" id="RU004466"/>
    </source>
</evidence>
<evidence type="ECO:0000256" key="3">
    <source>
        <dbReference type="ARBA" id="ARBA00022679"/>
    </source>
</evidence>
<dbReference type="GO" id="GO:0016114">
    <property type="term" value="P:terpenoid biosynthetic process"/>
    <property type="evidence" value="ECO:0007669"/>
    <property type="project" value="UniProtKB-ARBA"/>
</dbReference>
<dbReference type="PROSITE" id="PS00444">
    <property type="entry name" value="POLYPRENYL_SYNTHASE_2"/>
    <property type="match status" value="1"/>
</dbReference>
<dbReference type="RefSeq" id="WP_066177362.1">
    <property type="nucleotide sequence ID" value="NZ_LQZT01000010.1"/>
</dbReference>
<dbReference type="Gene3D" id="1.10.600.10">
    <property type="entry name" value="Farnesyl Diphosphate Synthase"/>
    <property type="match status" value="1"/>
</dbReference>
<reference evidence="9 10" key="1">
    <citation type="submission" date="2015-12" db="EMBL/GenBank/DDBJ databases">
        <authorList>
            <person name="Shamseldin A."/>
            <person name="Moawad H."/>
            <person name="Abd El-Rahim W.M."/>
            <person name="Sadowsky M.J."/>
        </authorList>
    </citation>
    <scope>NUCLEOTIDE SEQUENCE [LARGE SCALE GENOMIC DNA]</scope>
    <source>
        <strain evidence="9 10">JC234</strain>
    </source>
</reference>
<dbReference type="CDD" id="cd00685">
    <property type="entry name" value="Trans_IPPS_HT"/>
    <property type="match status" value="1"/>
</dbReference>
<dbReference type="PROSITE" id="PS00723">
    <property type="entry name" value="POLYPRENYL_SYNTHASE_1"/>
    <property type="match status" value="1"/>
</dbReference>
<evidence type="ECO:0000256" key="5">
    <source>
        <dbReference type="ARBA" id="ARBA00022842"/>
    </source>
</evidence>
<dbReference type="InterPro" id="IPR053378">
    <property type="entry name" value="Prenyl_diphosphate_synthase"/>
</dbReference>
<protein>
    <recommendedName>
        <fullName evidence="7">Probable farnesyl diphosphate synthase</fullName>
    </recommendedName>
</protein>
<dbReference type="Pfam" id="PF00348">
    <property type="entry name" value="polyprenyl_synt"/>
    <property type="match status" value="1"/>
</dbReference>
<organism evidence="9 10">
    <name type="scientific">Hoeflea olei</name>
    <dbReference type="NCBI Taxonomy" id="1480615"/>
    <lineage>
        <taxon>Bacteria</taxon>
        <taxon>Pseudomonadati</taxon>
        <taxon>Pseudomonadota</taxon>
        <taxon>Alphaproteobacteria</taxon>
        <taxon>Hyphomicrobiales</taxon>
        <taxon>Rhizobiaceae</taxon>
        <taxon>Hoeflea</taxon>
    </lineage>
</organism>
<keyword evidence="10" id="KW-1185">Reference proteome</keyword>
<evidence type="ECO:0000313" key="9">
    <source>
        <dbReference type="EMBL" id="OCW58143.1"/>
    </source>
</evidence>
<keyword evidence="5" id="KW-0460">Magnesium</keyword>
<evidence type="ECO:0000256" key="2">
    <source>
        <dbReference type="ARBA" id="ARBA00006706"/>
    </source>
</evidence>
<dbReference type="Proteomes" id="UP000094795">
    <property type="component" value="Unassembled WGS sequence"/>
</dbReference>
<evidence type="ECO:0000256" key="1">
    <source>
        <dbReference type="ARBA" id="ARBA00001946"/>
    </source>
</evidence>
<keyword evidence="4" id="KW-0479">Metal-binding</keyword>
<evidence type="ECO:0000256" key="6">
    <source>
        <dbReference type="ARBA" id="ARBA00023229"/>
    </source>
</evidence>
<sequence>MDMAHEDSFAARLDGAARDVAALLAALLSETPLEGEIGRPPHLMQAMRHGVLNGGKRLRPFLVIETVRMLGGPRDAALRVAAALECIHCYSLIHDDLPAMDDDDLRRGQPTVHVAFDEATAILAGDALLTMAFDILAAPETHLPDQARLALIGQLSRAAGVGGMVGGQALDLHAERVAPDEAGIVRLQAMKTGALLRYACAAGALTSGADAQTLARMTRFGEIIGLAFQLADDLLDVTSDAATLGKAAGKDAGRGKGTLVSLHGVDAARARLDTLVQEAAVLLEPFGDAGHTLVETARFIASRDR</sequence>
<dbReference type="GO" id="GO:0046872">
    <property type="term" value="F:metal ion binding"/>
    <property type="evidence" value="ECO:0007669"/>
    <property type="project" value="UniProtKB-KW"/>
</dbReference>
<proteinExistence type="inferred from homology"/>
<dbReference type="FunFam" id="1.10.600.10:FF:000001">
    <property type="entry name" value="Geranylgeranyl diphosphate synthase"/>
    <property type="match status" value="1"/>
</dbReference>
<dbReference type="PANTHER" id="PTHR43281:SF1">
    <property type="entry name" value="FARNESYL DIPHOSPHATE SYNTHASE"/>
    <property type="match status" value="1"/>
</dbReference>
<comment type="similarity">
    <text evidence="2 8">Belongs to the FPP/GGPP synthase family.</text>
</comment>
<dbReference type="InterPro" id="IPR008949">
    <property type="entry name" value="Isoprenoid_synthase_dom_sf"/>
</dbReference>